<name>A0ABY5PMX1_9ACTN</name>
<dbReference type="EMBL" id="CP088295">
    <property type="protein sequence ID" value="UUY05981.1"/>
    <property type="molecule type" value="Genomic_DNA"/>
</dbReference>
<dbReference type="InterPro" id="IPR051448">
    <property type="entry name" value="CdaR-like_regulators"/>
</dbReference>
<evidence type="ECO:0000259" key="2">
    <source>
        <dbReference type="Pfam" id="PF25906"/>
    </source>
</evidence>
<evidence type="ECO:0000313" key="4">
    <source>
        <dbReference type="Proteomes" id="UP001058860"/>
    </source>
</evidence>
<dbReference type="InterPro" id="IPR025736">
    <property type="entry name" value="PucR_C-HTH_dom"/>
</dbReference>
<dbReference type="InterPro" id="IPR042070">
    <property type="entry name" value="PucR_C-HTH_sf"/>
</dbReference>
<protein>
    <submittedName>
        <fullName evidence="3">Helix-turn-helix domain-containing protein</fullName>
    </submittedName>
</protein>
<proteinExistence type="predicted"/>
<reference evidence="4" key="1">
    <citation type="submission" date="2021-11" db="EMBL/GenBank/DDBJ databases">
        <title>Cultivation dependent microbiological survey of springs from the worlds oldest radium mine currently devoted to the extraction of radon-saturated water.</title>
        <authorList>
            <person name="Kapinusova G."/>
            <person name="Smrhova T."/>
            <person name="Strejcek M."/>
            <person name="Suman J."/>
            <person name="Jani K."/>
            <person name="Pajer P."/>
            <person name="Uhlik O."/>
        </authorList>
    </citation>
    <scope>NUCLEOTIDE SEQUENCE [LARGE SCALE GENOMIC DNA]</scope>
    <source>
        <strain evidence="4">J379</strain>
    </source>
</reference>
<dbReference type="Pfam" id="PF13556">
    <property type="entry name" value="HTH_30"/>
    <property type="match status" value="1"/>
</dbReference>
<keyword evidence="4" id="KW-1185">Reference proteome</keyword>
<dbReference type="Pfam" id="PF25906">
    <property type="entry name" value="PucR-like_N"/>
    <property type="match status" value="1"/>
</dbReference>
<dbReference type="InterPro" id="IPR058663">
    <property type="entry name" value="PucR-like_N"/>
</dbReference>
<feature type="domain" description="PucR-like N-terminal" evidence="2">
    <location>
        <begin position="9"/>
        <end position="170"/>
    </location>
</feature>
<feature type="domain" description="PucR C-terminal helix-turn-helix" evidence="1">
    <location>
        <begin position="328"/>
        <end position="384"/>
    </location>
</feature>
<gene>
    <name evidence="3" type="ORF">LRS13_10830</name>
</gene>
<evidence type="ECO:0000259" key="1">
    <source>
        <dbReference type="Pfam" id="PF13556"/>
    </source>
</evidence>
<accession>A0ABY5PMX1</accession>
<dbReference type="RefSeq" id="WP_353866419.1">
    <property type="nucleotide sequence ID" value="NZ_CP088295.1"/>
</dbReference>
<evidence type="ECO:0000313" key="3">
    <source>
        <dbReference type="EMBL" id="UUY05981.1"/>
    </source>
</evidence>
<dbReference type="PANTHER" id="PTHR33744:SF1">
    <property type="entry name" value="DNA-BINDING TRANSCRIPTIONAL ACTIVATOR ADER"/>
    <property type="match status" value="1"/>
</dbReference>
<organism evidence="3 4">
    <name type="scientific">Svornostia abyssi</name>
    <dbReference type="NCBI Taxonomy" id="2898438"/>
    <lineage>
        <taxon>Bacteria</taxon>
        <taxon>Bacillati</taxon>
        <taxon>Actinomycetota</taxon>
        <taxon>Thermoleophilia</taxon>
        <taxon>Solirubrobacterales</taxon>
        <taxon>Baekduiaceae</taxon>
        <taxon>Svornostia</taxon>
    </lineage>
</organism>
<sequence length="392" mass="42071">MPGSSTTPWAAVPPEMADVIRPSLPGVVEEIITAVRAEVAEYDQPMEGEFGRLISEGSTAALRQFVDLLGRDGDVGDVRVYEEMGRAELRAGRTLDALQSAYRVGARVAWREVQRIGEEVEPRTLFVLAEAIFAYIDRLAAASVSGYAQEQAAHEGSVHARRHALVELLVTSVAPDADAVAHAAEQAAWPLPASLAALAVHEPDVVSLARRLPEGTIGAALEPVAVLLIPDPDAPGRGRQLRRALRDRPAVLGPTVPWEQAHLSAGRALAGWPLHTAGRLGPDTLALADEHLLALLIAGDERLARDLIERRLAPLHAMAPGARARAEETLRAWLGSLGDVAAAAEVLHVHPQTVRYRLSGLREAFGDVLDDPSARLELEVALRAADLEREQP</sequence>
<dbReference type="Proteomes" id="UP001058860">
    <property type="component" value="Chromosome"/>
</dbReference>
<dbReference type="PANTHER" id="PTHR33744">
    <property type="entry name" value="CARBOHYDRATE DIACID REGULATOR"/>
    <property type="match status" value="1"/>
</dbReference>
<dbReference type="Gene3D" id="1.10.10.2840">
    <property type="entry name" value="PucR C-terminal helix-turn-helix domain"/>
    <property type="match status" value="1"/>
</dbReference>